<dbReference type="EMBL" id="JAGQLL010000062">
    <property type="protein sequence ID" value="MCA9380440.1"/>
    <property type="molecule type" value="Genomic_DNA"/>
</dbReference>
<reference evidence="2" key="2">
    <citation type="journal article" date="2021" name="Microbiome">
        <title>Successional dynamics and alternative stable states in a saline activated sludge microbial community over 9 years.</title>
        <authorList>
            <person name="Wang Y."/>
            <person name="Ye J."/>
            <person name="Ju F."/>
            <person name="Liu L."/>
            <person name="Boyd J.A."/>
            <person name="Deng Y."/>
            <person name="Parks D.H."/>
            <person name="Jiang X."/>
            <person name="Yin X."/>
            <person name="Woodcroft B.J."/>
            <person name="Tyson G.W."/>
            <person name="Hugenholtz P."/>
            <person name="Polz M.F."/>
            <person name="Zhang T."/>
        </authorList>
    </citation>
    <scope>NUCLEOTIDE SEQUENCE</scope>
    <source>
        <strain evidence="2">HKST-UBA15</strain>
    </source>
</reference>
<comment type="caution">
    <text evidence="2">The sequence shown here is derived from an EMBL/GenBank/DDBJ whole genome shotgun (WGS) entry which is preliminary data.</text>
</comment>
<feature type="transmembrane region" description="Helical" evidence="1">
    <location>
        <begin position="12"/>
        <end position="35"/>
    </location>
</feature>
<dbReference type="Proteomes" id="UP000745577">
    <property type="component" value="Unassembled WGS sequence"/>
</dbReference>
<feature type="transmembrane region" description="Helical" evidence="1">
    <location>
        <begin position="47"/>
        <end position="65"/>
    </location>
</feature>
<organism evidence="2 3">
    <name type="scientific">Candidatus Dojkabacteria bacterium</name>
    <dbReference type="NCBI Taxonomy" id="2099670"/>
    <lineage>
        <taxon>Bacteria</taxon>
        <taxon>Candidatus Dojkabacteria</taxon>
    </lineage>
</organism>
<dbReference type="AlphaFoldDB" id="A0A955I7H5"/>
<evidence type="ECO:0000313" key="2">
    <source>
        <dbReference type="EMBL" id="MCA9380440.1"/>
    </source>
</evidence>
<dbReference type="InterPro" id="IPR036259">
    <property type="entry name" value="MFS_trans_sf"/>
</dbReference>
<reference evidence="2" key="1">
    <citation type="submission" date="2020-04" db="EMBL/GenBank/DDBJ databases">
        <authorList>
            <person name="Zhang T."/>
        </authorList>
    </citation>
    <scope>NUCLEOTIDE SEQUENCE</scope>
    <source>
        <strain evidence="2">HKST-UBA15</strain>
    </source>
</reference>
<accession>A0A955I7H5</accession>
<dbReference type="GO" id="GO:0022857">
    <property type="term" value="F:transmembrane transporter activity"/>
    <property type="evidence" value="ECO:0007669"/>
    <property type="project" value="InterPro"/>
</dbReference>
<evidence type="ECO:0000313" key="3">
    <source>
        <dbReference type="Proteomes" id="UP000745577"/>
    </source>
</evidence>
<feature type="transmembrane region" description="Helical" evidence="1">
    <location>
        <begin position="110"/>
        <end position="128"/>
    </location>
</feature>
<keyword evidence="1" id="KW-1133">Transmembrane helix</keyword>
<sequence>MPFIKHHIFGKLILTKTFWLLTFSDLFTWGFYLIISTLSGIYLEHKLGEDVIRIVGIGGAIYYIIRGVLQIPISKVLDRIKNDKDEIFVLTIGCVLMGLPFVFYPTLTSANQYYVLQVIFSLGVAMNLNPWRKLFATNLQAGKEAREYAVYDMVNSMFIAFSIFFVGQIANINQFYFDVMMVSLGLLVMTGGLWAALISTDMTRKSSNNLVAKKS</sequence>
<keyword evidence="1" id="KW-0472">Membrane</keyword>
<feature type="transmembrane region" description="Helical" evidence="1">
    <location>
        <begin position="86"/>
        <end position="104"/>
    </location>
</feature>
<dbReference type="Pfam" id="PF07690">
    <property type="entry name" value="MFS_1"/>
    <property type="match status" value="1"/>
</dbReference>
<dbReference type="InterPro" id="IPR011701">
    <property type="entry name" value="MFS"/>
</dbReference>
<evidence type="ECO:0000256" key="1">
    <source>
        <dbReference type="SAM" id="Phobius"/>
    </source>
</evidence>
<protein>
    <recommendedName>
        <fullName evidence="4">MFS transporter</fullName>
    </recommendedName>
</protein>
<dbReference type="SUPFAM" id="SSF103473">
    <property type="entry name" value="MFS general substrate transporter"/>
    <property type="match status" value="1"/>
</dbReference>
<feature type="transmembrane region" description="Helical" evidence="1">
    <location>
        <begin position="149"/>
        <end position="169"/>
    </location>
</feature>
<name>A0A955I7H5_9BACT</name>
<proteinExistence type="predicted"/>
<gene>
    <name evidence="2" type="ORF">KC675_04645</name>
</gene>
<evidence type="ECO:0008006" key="4">
    <source>
        <dbReference type="Google" id="ProtNLM"/>
    </source>
</evidence>
<dbReference type="Gene3D" id="1.20.1250.20">
    <property type="entry name" value="MFS general substrate transporter like domains"/>
    <property type="match status" value="1"/>
</dbReference>
<feature type="transmembrane region" description="Helical" evidence="1">
    <location>
        <begin position="175"/>
        <end position="197"/>
    </location>
</feature>
<keyword evidence="1" id="KW-0812">Transmembrane</keyword>